<dbReference type="EMBL" id="MU003528">
    <property type="protein sequence ID" value="KAF2465741.1"/>
    <property type="molecule type" value="Genomic_DNA"/>
</dbReference>
<evidence type="ECO:0000313" key="2">
    <source>
        <dbReference type="Proteomes" id="UP000799755"/>
    </source>
</evidence>
<sequence length="193" mass="18594">MHYTLLTLALAASAYAKTDLSGCTSSKVITNGGASLLYYVPGTGEICAFLDCGGGRAPPKTTVPGCPQYSGTASYEPSFISIAAETSSAGGVSVKSTIVETASGAKETGASSAEASASGSSFATITTAPKITGTGGLSPTSAPGNNLTATVTRPSSQSANPSAPAGTGAANLLAVAGKGVFGMAVGVVGFALL</sequence>
<reference evidence="1" key="1">
    <citation type="journal article" date="2020" name="Stud. Mycol.">
        <title>101 Dothideomycetes genomes: a test case for predicting lifestyles and emergence of pathogens.</title>
        <authorList>
            <person name="Haridas S."/>
            <person name="Albert R."/>
            <person name="Binder M."/>
            <person name="Bloem J."/>
            <person name="Labutti K."/>
            <person name="Salamov A."/>
            <person name="Andreopoulos B."/>
            <person name="Baker S."/>
            <person name="Barry K."/>
            <person name="Bills G."/>
            <person name="Bluhm B."/>
            <person name="Cannon C."/>
            <person name="Castanera R."/>
            <person name="Culley D."/>
            <person name="Daum C."/>
            <person name="Ezra D."/>
            <person name="Gonzalez J."/>
            <person name="Henrissat B."/>
            <person name="Kuo A."/>
            <person name="Liang C."/>
            <person name="Lipzen A."/>
            <person name="Lutzoni F."/>
            <person name="Magnuson J."/>
            <person name="Mondo S."/>
            <person name="Nolan M."/>
            <person name="Ohm R."/>
            <person name="Pangilinan J."/>
            <person name="Park H.-J."/>
            <person name="Ramirez L."/>
            <person name="Alfaro M."/>
            <person name="Sun H."/>
            <person name="Tritt A."/>
            <person name="Yoshinaga Y."/>
            <person name="Zwiers L.-H."/>
            <person name="Turgeon B."/>
            <person name="Goodwin S."/>
            <person name="Spatafora J."/>
            <person name="Crous P."/>
            <person name="Grigoriev I."/>
        </authorList>
    </citation>
    <scope>NUCLEOTIDE SEQUENCE</scope>
    <source>
        <strain evidence="1">ATCC 200398</strain>
    </source>
</reference>
<proteinExistence type="predicted"/>
<gene>
    <name evidence="1" type="ORF">BDR25DRAFT_306519</name>
</gene>
<protein>
    <submittedName>
        <fullName evidence="1">Uncharacterized protein</fullName>
    </submittedName>
</protein>
<organism evidence="1 2">
    <name type="scientific">Lindgomyces ingoldianus</name>
    <dbReference type="NCBI Taxonomy" id="673940"/>
    <lineage>
        <taxon>Eukaryota</taxon>
        <taxon>Fungi</taxon>
        <taxon>Dikarya</taxon>
        <taxon>Ascomycota</taxon>
        <taxon>Pezizomycotina</taxon>
        <taxon>Dothideomycetes</taxon>
        <taxon>Pleosporomycetidae</taxon>
        <taxon>Pleosporales</taxon>
        <taxon>Lindgomycetaceae</taxon>
        <taxon>Lindgomyces</taxon>
    </lineage>
</organism>
<accession>A0ACB6QHX8</accession>
<comment type="caution">
    <text evidence="1">The sequence shown here is derived from an EMBL/GenBank/DDBJ whole genome shotgun (WGS) entry which is preliminary data.</text>
</comment>
<name>A0ACB6QHX8_9PLEO</name>
<dbReference type="Proteomes" id="UP000799755">
    <property type="component" value="Unassembled WGS sequence"/>
</dbReference>
<evidence type="ECO:0000313" key="1">
    <source>
        <dbReference type="EMBL" id="KAF2465741.1"/>
    </source>
</evidence>
<keyword evidence="2" id="KW-1185">Reference proteome</keyword>